<evidence type="ECO:0000313" key="1">
    <source>
        <dbReference type="EMBL" id="RUT32656.1"/>
    </source>
</evidence>
<dbReference type="RefSeq" id="WP_127187613.1">
    <property type="nucleotide sequence ID" value="NZ_RZNJ01000002.1"/>
</dbReference>
<name>A0A433XF21_9HYPH</name>
<dbReference type="Proteomes" id="UP000281547">
    <property type="component" value="Unassembled WGS sequence"/>
</dbReference>
<protein>
    <submittedName>
        <fullName evidence="1">Uncharacterized protein</fullName>
    </submittedName>
</protein>
<sequence length="135" mass="15107">MHSVLIVHARAHQIWRDTAKADVPPLSPELMADVIETAGPVEDGWSWDGEIFSPPASPPPPTYRLYRSVFIARQSNAESGTLETALQQAEPKLRQMFYASEYFVSDDPLFAVLHWTVAEALGETRADELLAQEEQ</sequence>
<reference evidence="1 2" key="1">
    <citation type="journal article" date="2016" name="Int. J. Syst. Evol. Microbiol.">
        <title>Arsenicitalea aurantiaca gen. nov., sp. nov., a new member of the family Hyphomicrobiaceae, isolated from high-arsenic sediment.</title>
        <authorList>
            <person name="Mu Y."/>
            <person name="Zhou L."/>
            <person name="Zeng X.C."/>
            <person name="Liu L."/>
            <person name="Pan Y."/>
            <person name="Chen X."/>
            <person name="Wang J."/>
            <person name="Li S."/>
            <person name="Li W.J."/>
            <person name="Wang Y."/>
        </authorList>
    </citation>
    <scope>NUCLEOTIDE SEQUENCE [LARGE SCALE GENOMIC DNA]</scope>
    <source>
        <strain evidence="1 2">42-50</strain>
    </source>
</reference>
<dbReference type="OrthoDB" id="7961338at2"/>
<comment type="caution">
    <text evidence="1">The sequence shown here is derived from an EMBL/GenBank/DDBJ whole genome shotgun (WGS) entry which is preliminary data.</text>
</comment>
<evidence type="ECO:0000313" key="2">
    <source>
        <dbReference type="Proteomes" id="UP000281547"/>
    </source>
</evidence>
<keyword evidence="2" id="KW-1185">Reference proteome</keyword>
<accession>A0A433XF21</accession>
<dbReference type="AlphaFoldDB" id="A0A433XF21"/>
<proteinExistence type="predicted"/>
<organism evidence="1 2">
    <name type="scientific">Arsenicitalea aurantiaca</name>
    <dbReference type="NCBI Taxonomy" id="1783274"/>
    <lineage>
        <taxon>Bacteria</taxon>
        <taxon>Pseudomonadati</taxon>
        <taxon>Pseudomonadota</taxon>
        <taxon>Alphaproteobacteria</taxon>
        <taxon>Hyphomicrobiales</taxon>
        <taxon>Devosiaceae</taxon>
        <taxon>Arsenicitalea</taxon>
    </lineage>
</organism>
<dbReference type="EMBL" id="RZNJ01000002">
    <property type="protein sequence ID" value="RUT32656.1"/>
    <property type="molecule type" value="Genomic_DNA"/>
</dbReference>
<gene>
    <name evidence="1" type="ORF">EMQ25_05785</name>
</gene>